<name>A0A507EEN7_9FUNG</name>
<protein>
    <submittedName>
        <fullName evidence="4">Uncharacterized protein</fullName>
    </submittedName>
</protein>
<reference evidence="4 5" key="1">
    <citation type="journal article" date="2019" name="Sci. Rep.">
        <title>Comparative genomics of chytrid fungi reveal insights into the obligate biotrophic and pathogenic lifestyle of Synchytrium endobioticum.</title>
        <authorList>
            <person name="van de Vossenberg B.T.L.H."/>
            <person name="Warris S."/>
            <person name="Nguyen H.D.T."/>
            <person name="van Gent-Pelzer M.P.E."/>
            <person name="Joly D.L."/>
            <person name="van de Geest H.C."/>
            <person name="Bonants P.J.M."/>
            <person name="Smith D.S."/>
            <person name="Levesque C.A."/>
            <person name="van der Lee T.A.J."/>
        </authorList>
    </citation>
    <scope>NUCLEOTIDE SEQUENCE [LARGE SCALE GENOMIC DNA]</scope>
    <source>
        <strain evidence="4 5">CBS 809.83</strain>
    </source>
</reference>
<organism evidence="4 5">
    <name type="scientific">Powellomyces hirtus</name>
    <dbReference type="NCBI Taxonomy" id="109895"/>
    <lineage>
        <taxon>Eukaryota</taxon>
        <taxon>Fungi</taxon>
        <taxon>Fungi incertae sedis</taxon>
        <taxon>Chytridiomycota</taxon>
        <taxon>Chytridiomycota incertae sedis</taxon>
        <taxon>Chytridiomycetes</taxon>
        <taxon>Spizellomycetales</taxon>
        <taxon>Powellomycetaceae</taxon>
        <taxon>Powellomyces</taxon>
    </lineage>
</organism>
<dbReference type="InterPro" id="IPR015877">
    <property type="entry name" value="MAT1_centre"/>
</dbReference>
<dbReference type="AlphaFoldDB" id="A0A507EEN7"/>
<accession>A0A507EEN7</accession>
<keyword evidence="5" id="KW-1185">Reference proteome</keyword>
<feature type="domain" description="MAT1 centre" evidence="2">
    <location>
        <begin position="40"/>
        <end position="193"/>
    </location>
</feature>
<dbReference type="PANTHER" id="PTHR12683">
    <property type="entry name" value="CDK-ACTIVATING KINASE ASSEMBLY FACTOR MAT1"/>
    <property type="match status" value="1"/>
</dbReference>
<dbReference type="Pfam" id="PF17121">
    <property type="entry name" value="zf-C3HC4_5"/>
    <property type="match status" value="1"/>
</dbReference>
<dbReference type="GO" id="GO:0006281">
    <property type="term" value="P:DNA repair"/>
    <property type="evidence" value="ECO:0007669"/>
    <property type="project" value="TreeGrafter"/>
</dbReference>
<evidence type="ECO:0000259" key="2">
    <source>
        <dbReference type="Pfam" id="PF06391"/>
    </source>
</evidence>
<dbReference type="InterPro" id="IPR001841">
    <property type="entry name" value="Znf_RING"/>
</dbReference>
<dbReference type="Pfam" id="PF06391">
    <property type="entry name" value="MAT1"/>
    <property type="match status" value="1"/>
</dbReference>
<evidence type="ECO:0000313" key="4">
    <source>
        <dbReference type="EMBL" id="TPX61668.1"/>
    </source>
</evidence>
<feature type="coiled-coil region" evidence="1">
    <location>
        <begin position="71"/>
        <end position="121"/>
    </location>
</feature>
<dbReference type="Proteomes" id="UP000318582">
    <property type="component" value="Unassembled WGS sequence"/>
</dbReference>
<gene>
    <name evidence="4" type="ORF">PhCBS80983_g01012</name>
</gene>
<dbReference type="STRING" id="109895.A0A507EEN7"/>
<dbReference type="GO" id="GO:0006357">
    <property type="term" value="P:regulation of transcription by RNA polymerase II"/>
    <property type="evidence" value="ECO:0007669"/>
    <property type="project" value="TreeGrafter"/>
</dbReference>
<evidence type="ECO:0000259" key="3">
    <source>
        <dbReference type="Pfam" id="PF17121"/>
    </source>
</evidence>
<dbReference type="GO" id="GO:0005675">
    <property type="term" value="C:transcription factor TFIIH holo complex"/>
    <property type="evidence" value="ECO:0007669"/>
    <property type="project" value="TreeGrafter"/>
</dbReference>
<evidence type="ECO:0000256" key="1">
    <source>
        <dbReference type="SAM" id="Coils"/>
    </source>
</evidence>
<proteinExistence type="predicted"/>
<sequence>MTGIPTLDADTCPVCKSDRYLNPTMKLLPVFTGRIFDSKKQQFVAQTFEDLYVEKEVQVRKRIARIYNKRLEDFKNNLKLYNDYLENVEEILFNLINEVDVKETEERIKKYETEHKELINANLQKQLIEERRVQGRLDREKREKVIRKETYEQAVIEEAKVKKQAKDDIIKRLAEEDTLATDVIAEAHARRPQAPDIDKLLEARLPHNGDEAAADYMEYDEADATPFDPMDHTYEIVSYTTIRDFYSDPWQKHLRLDEEARGNAARASGYAPKFVYERAITSAFAGIFAGI</sequence>
<evidence type="ECO:0000313" key="5">
    <source>
        <dbReference type="Proteomes" id="UP000318582"/>
    </source>
</evidence>
<dbReference type="PANTHER" id="PTHR12683:SF13">
    <property type="entry name" value="CDK-ACTIVATING KINASE ASSEMBLY FACTOR MAT1"/>
    <property type="match status" value="1"/>
</dbReference>
<comment type="caution">
    <text evidence="4">The sequence shown here is derived from an EMBL/GenBank/DDBJ whole genome shotgun (WGS) entry which is preliminary data.</text>
</comment>
<feature type="domain" description="RING-type" evidence="3">
    <location>
        <begin position="10"/>
        <end position="28"/>
    </location>
</feature>
<keyword evidence="1" id="KW-0175">Coiled coil</keyword>
<dbReference type="EMBL" id="QEAQ01000006">
    <property type="protein sequence ID" value="TPX61668.1"/>
    <property type="molecule type" value="Genomic_DNA"/>
</dbReference>